<dbReference type="WBParaSite" id="PSAMB.scaffold3931size16363.g22937.t1">
    <property type="protein sequence ID" value="PSAMB.scaffold3931size16363.g22937.t1"/>
    <property type="gene ID" value="PSAMB.scaffold3931size16363.g22937"/>
</dbReference>
<evidence type="ECO:0000256" key="8">
    <source>
        <dbReference type="ARBA" id="ARBA00041910"/>
    </source>
</evidence>
<comment type="similarity">
    <text evidence="2">Belongs to the unc-93 family.</text>
</comment>
<evidence type="ECO:0000256" key="9">
    <source>
        <dbReference type="SAM" id="MobiDB-lite"/>
    </source>
</evidence>
<feature type="transmembrane region" description="Helical" evidence="10">
    <location>
        <begin position="365"/>
        <end position="386"/>
    </location>
</feature>
<dbReference type="GO" id="GO:0016020">
    <property type="term" value="C:membrane"/>
    <property type="evidence" value="ECO:0007669"/>
    <property type="project" value="UniProtKB-SubCell"/>
</dbReference>
<feature type="transmembrane region" description="Helical" evidence="10">
    <location>
        <begin position="341"/>
        <end position="359"/>
    </location>
</feature>
<evidence type="ECO:0000256" key="3">
    <source>
        <dbReference type="ARBA" id="ARBA00022692"/>
    </source>
</evidence>
<keyword evidence="4 10" id="KW-1133">Transmembrane helix</keyword>
<keyword evidence="11" id="KW-1185">Reference proteome</keyword>
<protein>
    <recommendedName>
        <fullName evidence="7">UNC93-like protein MFSD11</fullName>
    </recommendedName>
    <alternativeName>
        <fullName evidence="8">Major facilitator superfamily domain-containing protein 11</fullName>
    </alternativeName>
</protein>
<name>A0A914WED1_9BILA</name>
<comment type="subcellular location">
    <subcellularLocation>
        <location evidence="1">Membrane</location>
        <topology evidence="1">Multi-pass membrane protein</topology>
    </subcellularLocation>
</comment>
<feature type="transmembrane region" description="Helical" evidence="10">
    <location>
        <begin position="175"/>
        <end position="195"/>
    </location>
</feature>
<sequence length="424" mass="46370">MMNAQTWNIIQLGIGSMLVFSGFRPEQMVEETIIESVSEYNTSIDKHAGYISLTIMFGIATFAYLLAPPIVIALGAKWSITIGGVTYLIFMASFFYIRAWLLYLTSAILGFGAVLFWTAQGNYLTMNSDKSTASRNSGVMWAIFQLSSIVGGLCLFFVFKFTVKSGTTIQASTIRYLYAAFSVLCALGVIALGLLRRPPNTNSVEKEQFEPSSEQQVARSQGHVENLFGKVILAYNALCFGFGQIVGGSAFGIFGKKFDKYGRTPIIIFAAIAHLACFALIFVNLPTQAPIEKTNDTSLIEPSLALALVCSFLLGLADSCWNTQIYSILATIYSDRSTQGFAIYKFCNAAMVGISFYFYGSYLQLRIQLLIMAIGAVIAAGCFYAVESSANRRAEVESSSEDSEAPTVRSDSISIQSIGKKMKY</sequence>
<dbReference type="InterPro" id="IPR036259">
    <property type="entry name" value="MFS_trans_sf"/>
</dbReference>
<dbReference type="Gene3D" id="1.20.1250.20">
    <property type="entry name" value="MFS general substrate transporter like domains"/>
    <property type="match status" value="2"/>
</dbReference>
<dbReference type="Pfam" id="PF05978">
    <property type="entry name" value="UNC-93"/>
    <property type="match status" value="2"/>
</dbReference>
<organism evidence="11 12">
    <name type="scientific">Plectus sambesii</name>
    <dbReference type="NCBI Taxonomy" id="2011161"/>
    <lineage>
        <taxon>Eukaryota</taxon>
        <taxon>Metazoa</taxon>
        <taxon>Ecdysozoa</taxon>
        <taxon>Nematoda</taxon>
        <taxon>Chromadorea</taxon>
        <taxon>Plectida</taxon>
        <taxon>Plectina</taxon>
        <taxon>Plectoidea</taxon>
        <taxon>Plectidae</taxon>
        <taxon>Plectus</taxon>
    </lineage>
</organism>
<evidence type="ECO:0000256" key="5">
    <source>
        <dbReference type="ARBA" id="ARBA00023136"/>
    </source>
</evidence>
<dbReference type="PANTHER" id="PTHR23294:SF0">
    <property type="entry name" value="UNC93-LIKE PROTEIN MFSD11"/>
    <property type="match status" value="1"/>
</dbReference>
<evidence type="ECO:0000313" key="12">
    <source>
        <dbReference type="WBParaSite" id="PSAMB.scaffold3931size16363.g22937.t1"/>
    </source>
</evidence>
<keyword evidence="5 10" id="KW-0472">Membrane</keyword>
<feature type="transmembrane region" description="Helical" evidence="10">
    <location>
        <begin position="232"/>
        <end position="254"/>
    </location>
</feature>
<evidence type="ECO:0000256" key="1">
    <source>
        <dbReference type="ARBA" id="ARBA00004141"/>
    </source>
</evidence>
<feature type="transmembrane region" description="Helical" evidence="10">
    <location>
        <begin position="50"/>
        <end position="72"/>
    </location>
</feature>
<keyword evidence="6" id="KW-0325">Glycoprotein</keyword>
<feature type="region of interest" description="Disordered" evidence="9">
    <location>
        <begin position="396"/>
        <end position="424"/>
    </location>
</feature>
<accession>A0A914WED1</accession>
<reference evidence="12" key="1">
    <citation type="submission" date="2022-11" db="UniProtKB">
        <authorList>
            <consortium name="WormBaseParasite"/>
        </authorList>
    </citation>
    <scope>IDENTIFICATION</scope>
</reference>
<proteinExistence type="inferred from homology"/>
<feature type="transmembrane region" description="Helical" evidence="10">
    <location>
        <begin position="266"/>
        <end position="285"/>
    </location>
</feature>
<dbReference type="PANTHER" id="PTHR23294">
    <property type="entry name" value="ET TRANSLATION PRODUCT-RELATED"/>
    <property type="match status" value="1"/>
</dbReference>
<evidence type="ECO:0000256" key="6">
    <source>
        <dbReference type="ARBA" id="ARBA00023180"/>
    </source>
</evidence>
<keyword evidence="3 10" id="KW-0812">Transmembrane</keyword>
<dbReference type="SUPFAM" id="SSF103473">
    <property type="entry name" value="MFS general substrate transporter"/>
    <property type="match status" value="2"/>
</dbReference>
<feature type="transmembrane region" description="Helical" evidence="10">
    <location>
        <begin position="101"/>
        <end position="119"/>
    </location>
</feature>
<evidence type="ECO:0000256" key="2">
    <source>
        <dbReference type="ARBA" id="ARBA00009172"/>
    </source>
</evidence>
<evidence type="ECO:0000256" key="10">
    <source>
        <dbReference type="SAM" id="Phobius"/>
    </source>
</evidence>
<dbReference type="AlphaFoldDB" id="A0A914WED1"/>
<evidence type="ECO:0000256" key="7">
    <source>
        <dbReference type="ARBA" id="ARBA00040302"/>
    </source>
</evidence>
<feature type="transmembrane region" description="Helical" evidence="10">
    <location>
        <begin position="139"/>
        <end position="163"/>
    </location>
</feature>
<dbReference type="InterPro" id="IPR010291">
    <property type="entry name" value="Ion_channel_UNC-93"/>
</dbReference>
<dbReference type="InterPro" id="IPR051617">
    <property type="entry name" value="UNC-93-like_regulator"/>
</dbReference>
<evidence type="ECO:0000256" key="4">
    <source>
        <dbReference type="ARBA" id="ARBA00022989"/>
    </source>
</evidence>
<evidence type="ECO:0000313" key="11">
    <source>
        <dbReference type="Proteomes" id="UP000887566"/>
    </source>
</evidence>
<feature type="transmembrane region" description="Helical" evidence="10">
    <location>
        <begin position="305"/>
        <end position="329"/>
    </location>
</feature>
<feature type="transmembrane region" description="Helical" evidence="10">
    <location>
        <begin position="78"/>
        <end position="96"/>
    </location>
</feature>
<dbReference type="Proteomes" id="UP000887566">
    <property type="component" value="Unplaced"/>
</dbReference>